<evidence type="ECO:0000313" key="2">
    <source>
        <dbReference type="EMBL" id="ACB40175.1"/>
    </source>
</evidence>
<dbReference type="OrthoDB" id="26872at2157"/>
<dbReference type="RefSeq" id="WP_012350594.1">
    <property type="nucleotide sequence ID" value="NC_010525.1"/>
</dbReference>
<dbReference type="STRING" id="444157.Tneu_1248"/>
<dbReference type="eggNOG" id="arCOG08359">
    <property type="taxonomic scope" value="Archaea"/>
</dbReference>
<feature type="region of interest" description="Disordered" evidence="1">
    <location>
        <begin position="25"/>
        <end position="51"/>
    </location>
</feature>
<accession>B1Y8U6</accession>
<sequence>MEKFRTIVGEKKEEPKRELAEVVQEVRQAVEPAPPPPPPPPPPPAPKEATTDVGQFMRFVASTIAKLPAEERTFVRFLIAPKATPLVMNDRMIDVIYKNIDLLEEPHIEALSKSLSPEDLVKLAEKFNSKLAALISILAEKCRPSAPQ</sequence>
<feature type="region of interest" description="Disordered" evidence="1">
    <location>
        <begin position="1"/>
        <end position="20"/>
    </location>
</feature>
<organism evidence="2 3">
    <name type="scientific">Pyrobaculum neutrophilum (strain DSM 2338 / JCM 9278 / NBRC 100436 / V24Sta)</name>
    <name type="common">Thermoproteus neutrophilus</name>
    <dbReference type="NCBI Taxonomy" id="444157"/>
    <lineage>
        <taxon>Archaea</taxon>
        <taxon>Thermoproteota</taxon>
        <taxon>Thermoprotei</taxon>
        <taxon>Thermoproteales</taxon>
        <taxon>Thermoproteaceae</taxon>
        <taxon>Pyrobaculum</taxon>
    </lineage>
</organism>
<keyword evidence="3" id="KW-1185">Reference proteome</keyword>
<name>B1Y8U6_PYRNV</name>
<dbReference type="Proteomes" id="UP000001694">
    <property type="component" value="Chromosome"/>
</dbReference>
<evidence type="ECO:0000256" key="1">
    <source>
        <dbReference type="SAM" id="MobiDB-lite"/>
    </source>
</evidence>
<reference evidence="2" key="1">
    <citation type="submission" date="2008-03" db="EMBL/GenBank/DDBJ databases">
        <title>Complete sequence of Thermoproteus neutrophilus V24Sta.</title>
        <authorList>
            <consortium name="US DOE Joint Genome Institute"/>
            <person name="Copeland A."/>
            <person name="Lucas S."/>
            <person name="Lapidus A."/>
            <person name="Glavina del Rio T."/>
            <person name="Dalin E."/>
            <person name="Tice H."/>
            <person name="Bruce D."/>
            <person name="Goodwin L."/>
            <person name="Pitluck S."/>
            <person name="Sims D."/>
            <person name="Brettin T."/>
            <person name="Detter J.C."/>
            <person name="Han C."/>
            <person name="Kuske C.R."/>
            <person name="Schmutz J."/>
            <person name="Larimer F."/>
            <person name="Land M."/>
            <person name="Hauser L."/>
            <person name="Kyrpides N."/>
            <person name="Mikhailova N."/>
            <person name="Biddle J.F."/>
            <person name="Zhang Z."/>
            <person name="Fitz-Gibbon S.T."/>
            <person name="Lowe T.M."/>
            <person name="Saltikov C."/>
            <person name="House C.H."/>
            <person name="Richardson P."/>
        </authorList>
    </citation>
    <scope>NUCLEOTIDE SEQUENCE [LARGE SCALE GENOMIC DNA]</scope>
    <source>
        <strain evidence="2">V24Sta</strain>
    </source>
</reference>
<dbReference type="GeneID" id="6166073"/>
<dbReference type="AlphaFoldDB" id="B1Y8U6"/>
<dbReference type="EMBL" id="CP001014">
    <property type="protein sequence ID" value="ACB40175.1"/>
    <property type="molecule type" value="Genomic_DNA"/>
</dbReference>
<protein>
    <submittedName>
        <fullName evidence="2">Uncharacterized protein</fullName>
    </submittedName>
</protein>
<proteinExistence type="predicted"/>
<evidence type="ECO:0000313" key="3">
    <source>
        <dbReference type="Proteomes" id="UP000001694"/>
    </source>
</evidence>
<dbReference type="HOGENOM" id="CLU_1801772_0_0_2"/>
<feature type="compositionally biased region" description="Pro residues" evidence="1">
    <location>
        <begin position="32"/>
        <end position="46"/>
    </location>
</feature>
<gene>
    <name evidence="2" type="ordered locus">Tneu_1248</name>
</gene>
<dbReference type="KEGG" id="tne:Tneu_1248"/>
<dbReference type="SUPFAM" id="SSF101447">
    <property type="entry name" value="Formin homology 2 domain (FH2 domain)"/>
    <property type="match status" value="1"/>
</dbReference>